<organism evidence="1 2">
    <name type="scientific">Bacillus benzoevorans</name>
    <dbReference type="NCBI Taxonomy" id="1456"/>
    <lineage>
        <taxon>Bacteria</taxon>
        <taxon>Bacillati</taxon>
        <taxon>Bacillota</taxon>
        <taxon>Bacilli</taxon>
        <taxon>Bacillales</taxon>
        <taxon>Bacillaceae</taxon>
        <taxon>Bacillus</taxon>
    </lineage>
</organism>
<gene>
    <name evidence="1" type="ORF">HNR53_004700</name>
</gene>
<proteinExistence type="predicted"/>
<reference evidence="1 2" key="1">
    <citation type="submission" date="2020-08" db="EMBL/GenBank/DDBJ databases">
        <title>Genomic Encyclopedia of Type Strains, Phase IV (KMG-IV): sequencing the most valuable type-strain genomes for metagenomic binning, comparative biology and taxonomic classification.</title>
        <authorList>
            <person name="Goeker M."/>
        </authorList>
    </citation>
    <scope>NUCLEOTIDE SEQUENCE [LARGE SCALE GENOMIC DNA]</scope>
    <source>
        <strain evidence="1 2">DSM 5391</strain>
    </source>
</reference>
<dbReference type="Proteomes" id="UP000531594">
    <property type="component" value="Unassembled WGS sequence"/>
</dbReference>
<comment type="caution">
    <text evidence="1">The sequence shown here is derived from an EMBL/GenBank/DDBJ whole genome shotgun (WGS) entry which is preliminary data.</text>
</comment>
<accession>A0A7X0HW47</accession>
<dbReference type="AlphaFoldDB" id="A0A7X0HW47"/>
<keyword evidence="2" id="KW-1185">Reference proteome</keyword>
<sequence length="84" mass="9966">MEWKARRLLREQRDRRDPAGTKWRGGSGVDERKAKCLERKSTTKFNRANFKVTSAKKFLCRVDNHYGNMINLSRIKYNLIECNC</sequence>
<evidence type="ECO:0000313" key="2">
    <source>
        <dbReference type="Proteomes" id="UP000531594"/>
    </source>
</evidence>
<protein>
    <submittedName>
        <fullName evidence="1">Uncharacterized protein</fullName>
    </submittedName>
</protein>
<evidence type="ECO:0000313" key="1">
    <source>
        <dbReference type="EMBL" id="MBB6447975.1"/>
    </source>
</evidence>
<name>A0A7X0HW47_9BACI</name>
<dbReference type="EMBL" id="JACHGK010000038">
    <property type="protein sequence ID" value="MBB6447975.1"/>
    <property type="molecule type" value="Genomic_DNA"/>
</dbReference>